<gene>
    <name evidence="1" type="ORF">OCU04_009029</name>
</gene>
<name>A0A9X0AHL1_9HELO</name>
<evidence type="ECO:0000313" key="1">
    <source>
        <dbReference type="EMBL" id="KAJ8062499.1"/>
    </source>
</evidence>
<keyword evidence="2" id="KW-1185">Reference proteome</keyword>
<dbReference type="EMBL" id="JAPEIS010000010">
    <property type="protein sequence ID" value="KAJ8062499.1"/>
    <property type="molecule type" value="Genomic_DNA"/>
</dbReference>
<evidence type="ECO:0000313" key="2">
    <source>
        <dbReference type="Proteomes" id="UP001152300"/>
    </source>
</evidence>
<proteinExistence type="predicted"/>
<protein>
    <submittedName>
        <fullName evidence="1">Uncharacterized protein</fullName>
    </submittedName>
</protein>
<accession>A0A9X0AHL1</accession>
<sequence>MDYSMREMVPRCSLTNMRHKDSIVSVESAHVIPPTMLDGIELANEGRLLRILEAFLTPSYVAEPRAHLSGEVKNDEIYLKNLWLLTPSIHKAFRGGHVSMKLQTYKTVKRVEEKEIYGLYRLFPEGWYNLYLGDGKEWRDNLLFT</sequence>
<organism evidence="1 2">
    <name type="scientific">Sclerotinia nivalis</name>
    <dbReference type="NCBI Taxonomy" id="352851"/>
    <lineage>
        <taxon>Eukaryota</taxon>
        <taxon>Fungi</taxon>
        <taxon>Dikarya</taxon>
        <taxon>Ascomycota</taxon>
        <taxon>Pezizomycotina</taxon>
        <taxon>Leotiomycetes</taxon>
        <taxon>Helotiales</taxon>
        <taxon>Sclerotiniaceae</taxon>
        <taxon>Sclerotinia</taxon>
    </lineage>
</organism>
<comment type="caution">
    <text evidence="1">The sequence shown here is derived from an EMBL/GenBank/DDBJ whole genome shotgun (WGS) entry which is preliminary data.</text>
</comment>
<dbReference type="AlphaFoldDB" id="A0A9X0AHL1"/>
<reference evidence="1" key="1">
    <citation type="submission" date="2022-11" db="EMBL/GenBank/DDBJ databases">
        <title>Genome Resource of Sclerotinia nivalis Strain SnTB1, a Plant Pathogen Isolated from American Ginseng.</title>
        <authorList>
            <person name="Fan S."/>
        </authorList>
    </citation>
    <scope>NUCLEOTIDE SEQUENCE</scope>
    <source>
        <strain evidence="1">SnTB1</strain>
    </source>
</reference>
<dbReference type="OrthoDB" id="2906425at2759"/>
<dbReference type="Proteomes" id="UP001152300">
    <property type="component" value="Unassembled WGS sequence"/>
</dbReference>